<dbReference type="GO" id="GO:0000976">
    <property type="term" value="F:transcription cis-regulatory region binding"/>
    <property type="evidence" value="ECO:0007669"/>
    <property type="project" value="TreeGrafter"/>
</dbReference>
<dbReference type="Proteomes" id="UP000325081">
    <property type="component" value="Unassembled WGS sequence"/>
</dbReference>
<gene>
    <name evidence="2" type="ORF">STAS_24444</name>
</gene>
<name>A0A5A7QSF7_STRAF</name>
<dbReference type="GO" id="GO:0005634">
    <property type="term" value="C:nucleus"/>
    <property type="evidence" value="ECO:0007669"/>
    <property type="project" value="TreeGrafter"/>
</dbReference>
<dbReference type="AlphaFoldDB" id="A0A5A7QSF7"/>
<dbReference type="CDD" id="cd00167">
    <property type="entry name" value="SANT"/>
    <property type="match status" value="1"/>
</dbReference>
<feature type="region of interest" description="Disordered" evidence="1">
    <location>
        <begin position="1"/>
        <end position="32"/>
    </location>
</feature>
<dbReference type="InterPro" id="IPR044823">
    <property type="entry name" value="ASIL1/2-like"/>
</dbReference>
<keyword evidence="3" id="KW-1185">Reference proteome</keyword>
<accession>A0A5A7QSF7</accession>
<feature type="compositionally biased region" description="Low complexity" evidence="1">
    <location>
        <begin position="104"/>
        <end position="117"/>
    </location>
</feature>
<dbReference type="PANTHER" id="PTHR31307:SF50">
    <property type="entry name" value="SEQUENCE-SPECIFIC DNA BINDING TRANSCRIPTION FACTOR"/>
    <property type="match status" value="1"/>
</dbReference>
<evidence type="ECO:0000313" key="2">
    <source>
        <dbReference type="EMBL" id="GER47347.1"/>
    </source>
</evidence>
<dbReference type="OrthoDB" id="2019351at2759"/>
<dbReference type="InterPro" id="IPR001005">
    <property type="entry name" value="SANT/Myb"/>
</dbReference>
<comment type="caution">
    <text evidence="2">The sequence shown here is derived from an EMBL/GenBank/DDBJ whole genome shotgun (WGS) entry which is preliminary data.</text>
</comment>
<evidence type="ECO:0000256" key="1">
    <source>
        <dbReference type="SAM" id="MobiDB-lite"/>
    </source>
</evidence>
<feature type="region of interest" description="Disordered" evidence="1">
    <location>
        <begin position="62"/>
        <end position="118"/>
    </location>
</feature>
<protein>
    <submittedName>
        <fullName evidence="2">Sequence-specific DNA binding transcription factors</fullName>
    </submittedName>
</protein>
<reference evidence="3" key="1">
    <citation type="journal article" date="2019" name="Curr. Biol.">
        <title>Genome Sequence of Striga asiatica Provides Insight into the Evolution of Plant Parasitism.</title>
        <authorList>
            <person name="Yoshida S."/>
            <person name="Kim S."/>
            <person name="Wafula E.K."/>
            <person name="Tanskanen J."/>
            <person name="Kim Y.M."/>
            <person name="Honaas L."/>
            <person name="Yang Z."/>
            <person name="Spallek T."/>
            <person name="Conn C.E."/>
            <person name="Ichihashi Y."/>
            <person name="Cheong K."/>
            <person name="Cui S."/>
            <person name="Der J.P."/>
            <person name="Gundlach H."/>
            <person name="Jiao Y."/>
            <person name="Hori C."/>
            <person name="Ishida J.K."/>
            <person name="Kasahara H."/>
            <person name="Kiba T."/>
            <person name="Kim M.S."/>
            <person name="Koo N."/>
            <person name="Laohavisit A."/>
            <person name="Lee Y.H."/>
            <person name="Lumba S."/>
            <person name="McCourt P."/>
            <person name="Mortimer J.C."/>
            <person name="Mutuku J.M."/>
            <person name="Nomura T."/>
            <person name="Sasaki-Sekimoto Y."/>
            <person name="Seto Y."/>
            <person name="Wang Y."/>
            <person name="Wakatake T."/>
            <person name="Sakakibara H."/>
            <person name="Demura T."/>
            <person name="Yamaguchi S."/>
            <person name="Yoneyama K."/>
            <person name="Manabe R.I."/>
            <person name="Nelson D.C."/>
            <person name="Schulman A.H."/>
            <person name="Timko M.P."/>
            <person name="dePamphilis C.W."/>
            <person name="Choi D."/>
            <person name="Shirasu K."/>
        </authorList>
    </citation>
    <scope>NUCLEOTIDE SEQUENCE [LARGE SCALE GENOMIC DNA]</scope>
    <source>
        <strain evidence="3">cv. UVA1</strain>
    </source>
</reference>
<feature type="compositionally biased region" description="Pro residues" evidence="1">
    <location>
        <begin position="1"/>
        <end position="10"/>
    </location>
</feature>
<proteinExistence type="predicted"/>
<organism evidence="2 3">
    <name type="scientific">Striga asiatica</name>
    <name type="common">Asiatic witchweed</name>
    <name type="synonym">Buchnera asiatica</name>
    <dbReference type="NCBI Taxonomy" id="4170"/>
    <lineage>
        <taxon>Eukaryota</taxon>
        <taxon>Viridiplantae</taxon>
        <taxon>Streptophyta</taxon>
        <taxon>Embryophyta</taxon>
        <taxon>Tracheophyta</taxon>
        <taxon>Spermatophyta</taxon>
        <taxon>Magnoliopsida</taxon>
        <taxon>eudicotyledons</taxon>
        <taxon>Gunneridae</taxon>
        <taxon>Pentapetalae</taxon>
        <taxon>asterids</taxon>
        <taxon>lamiids</taxon>
        <taxon>Lamiales</taxon>
        <taxon>Orobanchaceae</taxon>
        <taxon>Buchnereae</taxon>
        <taxon>Striga</taxon>
    </lineage>
</organism>
<feature type="compositionally biased region" description="Basic and acidic residues" evidence="1">
    <location>
        <begin position="64"/>
        <end position="78"/>
    </location>
</feature>
<dbReference type="PANTHER" id="PTHR31307">
    <property type="entry name" value="TRIHELIX TRANSCRIPTION FACTOR ASIL2"/>
    <property type="match status" value="1"/>
</dbReference>
<sequence>MSSRPTPSPPHSTTTSSPSLAKPPAFSSREDCWSKEASRTLIHACVKHWQQVARAVNASSLNLRRSDVQCKNRIDTTKKNTRSRSLRSSNPEAATSPLGPTLKASTPSSAAPSPVAPISTLTPESFAGEFYRLRNLASTTS</sequence>
<evidence type="ECO:0000313" key="3">
    <source>
        <dbReference type="Proteomes" id="UP000325081"/>
    </source>
</evidence>
<dbReference type="EMBL" id="BKCP01007848">
    <property type="protein sequence ID" value="GER47347.1"/>
    <property type="molecule type" value="Genomic_DNA"/>
</dbReference>